<organism evidence="1 2">
    <name type="scientific">Mojavia pulchra JT2-VF2</name>
    <dbReference type="NCBI Taxonomy" id="287848"/>
    <lineage>
        <taxon>Bacteria</taxon>
        <taxon>Bacillati</taxon>
        <taxon>Cyanobacteriota</taxon>
        <taxon>Cyanophyceae</taxon>
        <taxon>Nostocales</taxon>
        <taxon>Nostocaceae</taxon>
    </lineage>
</organism>
<evidence type="ECO:0000313" key="1">
    <source>
        <dbReference type="EMBL" id="MBW4560251.1"/>
    </source>
</evidence>
<reference evidence="1" key="1">
    <citation type="submission" date="2021-05" db="EMBL/GenBank/DDBJ databases">
        <authorList>
            <person name="Pietrasiak N."/>
            <person name="Ward R."/>
            <person name="Stajich J.E."/>
            <person name="Kurbessoian T."/>
        </authorList>
    </citation>
    <scope>NUCLEOTIDE SEQUENCE</scope>
    <source>
        <strain evidence="1">JT2-VF2</strain>
    </source>
</reference>
<dbReference type="AlphaFoldDB" id="A0A951UEQ2"/>
<protein>
    <submittedName>
        <fullName evidence="1">Uncharacterized protein</fullName>
    </submittedName>
</protein>
<sequence length="231" mass="27078">MQAKEIKKQLKSLIAEASTVDPSLAKRLDEINRWVKDVKPGSLTAKKFVLFFLQQIIKDALIWLDIQALASEEEQQQYYERMTPTELYWYSYLFPKWLNETDPKFSIWKQKLMAGEFNQADTHVLQSIASDIVHRQGTFWQCYIADFSMATDIIVSSRQNKPLCIQITSLSDEFSQEKSDNWKNTLQAWGIERGLFLSYNPHNVNFVNRIVNLSLHNSDNLKRKIYLKFSL</sequence>
<proteinExistence type="predicted"/>
<name>A0A951UEQ2_9NOST</name>
<evidence type="ECO:0000313" key="2">
    <source>
        <dbReference type="Proteomes" id="UP000715781"/>
    </source>
</evidence>
<accession>A0A951UEQ2</accession>
<dbReference type="EMBL" id="JAHHHN010000001">
    <property type="protein sequence ID" value="MBW4560251.1"/>
    <property type="molecule type" value="Genomic_DNA"/>
</dbReference>
<reference evidence="1" key="2">
    <citation type="journal article" date="2022" name="Microbiol. Resour. Announc.">
        <title>Metagenome Sequencing to Explore Phylogenomics of Terrestrial Cyanobacteria.</title>
        <authorList>
            <person name="Ward R.D."/>
            <person name="Stajich J.E."/>
            <person name="Johansen J.R."/>
            <person name="Huntemann M."/>
            <person name="Clum A."/>
            <person name="Foster B."/>
            <person name="Foster B."/>
            <person name="Roux S."/>
            <person name="Palaniappan K."/>
            <person name="Varghese N."/>
            <person name="Mukherjee S."/>
            <person name="Reddy T.B.K."/>
            <person name="Daum C."/>
            <person name="Copeland A."/>
            <person name="Chen I.A."/>
            <person name="Ivanova N.N."/>
            <person name="Kyrpides N.C."/>
            <person name="Shapiro N."/>
            <person name="Eloe-Fadrosh E.A."/>
            <person name="Pietrasiak N."/>
        </authorList>
    </citation>
    <scope>NUCLEOTIDE SEQUENCE</scope>
    <source>
        <strain evidence="1">JT2-VF2</strain>
    </source>
</reference>
<gene>
    <name evidence="1" type="ORF">KME32_03680</name>
</gene>
<dbReference type="Proteomes" id="UP000715781">
    <property type="component" value="Unassembled WGS sequence"/>
</dbReference>
<comment type="caution">
    <text evidence="1">The sequence shown here is derived from an EMBL/GenBank/DDBJ whole genome shotgun (WGS) entry which is preliminary data.</text>
</comment>